<keyword evidence="1" id="KW-0175">Coiled coil</keyword>
<reference evidence="4" key="1">
    <citation type="submission" date="2023-06" db="EMBL/GenBank/DDBJ databases">
        <title>Genome-scale phylogeny and comparative genomics of the fungal order Sordariales.</title>
        <authorList>
            <consortium name="Lawrence Berkeley National Laboratory"/>
            <person name="Hensen N."/>
            <person name="Bonometti L."/>
            <person name="Westerberg I."/>
            <person name="Brannstrom I.O."/>
            <person name="Guillou S."/>
            <person name="Cros-Aarteil S."/>
            <person name="Calhoun S."/>
            <person name="Haridas S."/>
            <person name="Kuo A."/>
            <person name="Mondo S."/>
            <person name="Pangilinan J."/>
            <person name="Riley R."/>
            <person name="Labutti K."/>
            <person name="Andreopoulos B."/>
            <person name="Lipzen A."/>
            <person name="Chen C."/>
            <person name="Yanf M."/>
            <person name="Daum C."/>
            <person name="Ng V."/>
            <person name="Clum A."/>
            <person name="Steindorff A."/>
            <person name="Ohm R."/>
            <person name="Martin F."/>
            <person name="Silar P."/>
            <person name="Natvig D."/>
            <person name="Lalanne C."/>
            <person name="Gautier V."/>
            <person name="Ament-Velasquez S.L."/>
            <person name="Kruys A."/>
            <person name="Hutchinson M.I."/>
            <person name="Powell A.J."/>
            <person name="Barry K."/>
            <person name="Miller A.N."/>
            <person name="Grigoriev I.V."/>
            <person name="Debuchy R."/>
            <person name="Gladieux P."/>
            <person name="Thoren M.H."/>
            <person name="Johannesson H."/>
        </authorList>
    </citation>
    <scope>NUCLEOTIDE SEQUENCE</scope>
    <source>
        <strain evidence="4">PSN4</strain>
    </source>
</reference>
<feature type="region of interest" description="Disordered" evidence="2">
    <location>
        <begin position="490"/>
        <end position="530"/>
    </location>
</feature>
<feature type="coiled-coil region" evidence="1">
    <location>
        <begin position="270"/>
        <end position="328"/>
    </location>
</feature>
<gene>
    <name evidence="4" type="ORF">QBC47DRAFT_370462</name>
</gene>
<dbReference type="EMBL" id="MU839828">
    <property type="protein sequence ID" value="KAK1758742.1"/>
    <property type="molecule type" value="Genomic_DNA"/>
</dbReference>
<proteinExistence type="predicted"/>
<evidence type="ECO:0000313" key="4">
    <source>
        <dbReference type="EMBL" id="KAK1758742.1"/>
    </source>
</evidence>
<evidence type="ECO:0000259" key="3">
    <source>
        <dbReference type="PROSITE" id="PS50053"/>
    </source>
</evidence>
<organism evidence="4 5">
    <name type="scientific">Echria macrotheca</name>
    <dbReference type="NCBI Taxonomy" id="438768"/>
    <lineage>
        <taxon>Eukaryota</taxon>
        <taxon>Fungi</taxon>
        <taxon>Dikarya</taxon>
        <taxon>Ascomycota</taxon>
        <taxon>Pezizomycotina</taxon>
        <taxon>Sordariomycetes</taxon>
        <taxon>Sordariomycetidae</taxon>
        <taxon>Sordariales</taxon>
        <taxon>Schizotheciaceae</taxon>
        <taxon>Echria</taxon>
    </lineage>
</organism>
<dbReference type="Proteomes" id="UP001239445">
    <property type="component" value="Unassembled WGS sequence"/>
</dbReference>
<name>A0AAJ0F960_9PEZI</name>
<sequence>MADRPGSEPRVVHSLRLGNDPELEIIFYRTSRVMDAKDRELQPVTPSQKVVRHGPLSLVESDSGFSLPVRQSDGIAIKIEPDGYPFKLAVSIDDVNVANPYGRSGDQGYYVSSLQNWIDGIYIGNDRVRQFVALPPGTGHSVSSQLLGYLSTGIIHITAYAPGFITMDDNGALCYVQEDDDHDCRRLYFSVAVSNARRERCMIYGLTEDDPVWYLKSLVQERFAIPGLGFQLFYLCNSLSDNKYLRDYGLGPNAIISLTTRTMDLNARELLKTETEIAEMQRKIGDQKRKLAEMRRALEAARTIREKNAQLKKEYERLQKILLEFRRAIDNLTPETVGLEAAAEAVSDWESQYSLRSRSERTRARDKVYVEGVWEKSSESRLDIEGTLPSRETLEIAPGGRIAQRVELDPDFGAWLGLPLKTWEVKVVDYDYDTVVQMMPTSPPLPGDGKQISPTSYPPLDYNDDTSKIQSVAEHQDQVPSEIPPYGSFVVKPTTLPTIPPPPQPTTSTEKDPQGGLSRGPGDPPQKDKASCCCTCM</sequence>
<feature type="domain" description="Ubiquitin-like" evidence="3">
    <location>
        <begin position="189"/>
        <end position="261"/>
    </location>
</feature>
<evidence type="ECO:0000256" key="1">
    <source>
        <dbReference type="SAM" id="Coils"/>
    </source>
</evidence>
<evidence type="ECO:0000313" key="5">
    <source>
        <dbReference type="Proteomes" id="UP001239445"/>
    </source>
</evidence>
<accession>A0AAJ0F960</accession>
<dbReference type="AlphaFoldDB" id="A0AAJ0F960"/>
<dbReference type="SUPFAM" id="SSF54236">
    <property type="entry name" value="Ubiquitin-like"/>
    <property type="match status" value="1"/>
</dbReference>
<evidence type="ECO:0000256" key="2">
    <source>
        <dbReference type="SAM" id="MobiDB-lite"/>
    </source>
</evidence>
<dbReference type="InterPro" id="IPR000626">
    <property type="entry name" value="Ubiquitin-like_dom"/>
</dbReference>
<dbReference type="InterPro" id="IPR029071">
    <property type="entry name" value="Ubiquitin-like_domsf"/>
</dbReference>
<dbReference type="PROSITE" id="PS50053">
    <property type="entry name" value="UBIQUITIN_2"/>
    <property type="match status" value="1"/>
</dbReference>
<comment type="caution">
    <text evidence="4">The sequence shown here is derived from an EMBL/GenBank/DDBJ whole genome shotgun (WGS) entry which is preliminary data.</text>
</comment>
<keyword evidence="5" id="KW-1185">Reference proteome</keyword>
<protein>
    <recommendedName>
        <fullName evidence="3">Ubiquitin-like domain-containing protein</fullName>
    </recommendedName>
</protein>